<keyword evidence="5" id="KW-1185">Reference proteome</keyword>
<evidence type="ECO:0000313" key="5">
    <source>
        <dbReference type="Proteomes" id="UP001189429"/>
    </source>
</evidence>
<keyword evidence="3" id="KW-0812">Transmembrane</keyword>
<feature type="compositionally biased region" description="Pro residues" evidence="2">
    <location>
        <begin position="254"/>
        <end position="270"/>
    </location>
</feature>
<feature type="coiled-coil region" evidence="1">
    <location>
        <begin position="122"/>
        <end position="156"/>
    </location>
</feature>
<sequence>GAEGGRDAAIEQYVVCDVCNKWKWLARARKDPLCRCGDRLLQGDEPGEGVDSGASTPGPPPLQKILGALQGLLGPPQLAKFKEQNLSADALPERETEPDAAPALSRSVGLAKRALQRAIAHKKERQHKVGQLKEQLAQAEANLDVAVSQEQAAKQEAARKSQQWAELVNPDGAKCIVIEDESFAPRDQQALQAFLAQHPQIAAKCGQQVPKAAAAPVGPQGAARAAAAAASGAPPAARGPAAAPAAAMGGGKGAPPPAPAQGVPRPPQPMRNPTLGAAAAAPRRRWLPSMKRVVAAVPTLMIVLAGLFVTNATTTAMKYDPSLAMMFGYRTFSQAKGSRTGATGNLAFYFANITLRNARAKNYILDSRFLADVCILTEAHLALSKHGPVRKQFKKKGWKTYACPAISAAEGGQ</sequence>
<keyword evidence="3" id="KW-0472">Membrane</keyword>
<keyword evidence="1" id="KW-0175">Coiled coil</keyword>
<keyword evidence="3" id="KW-1133">Transmembrane helix</keyword>
<feature type="transmembrane region" description="Helical" evidence="3">
    <location>
        <begin position="293"/>
        <end position="312"/>
    </location>
</feature>
<comment type="caution">
    <text evidence="4">The sequence shown here is derived from an EMBL/GenBank/DDBJ whole genome shotgun (WGS) entry which is preliminary data.</text>
</comment>
<name>A0ABN9TC97_9DINO</name>
<evidence type="ECO:0000256" key="2">
    <source>
        <dbReference type="SAM" id="MobiDB-lite"/>
    </source>
</evidence>
<feature type="compositionally biased region" description="Low complexity" evidence="2">
    <location>
        <begin position="233"/>
        <end position="247"/>
    </location>
</feature>
<feature type="region of interest" description="Disordered" evidence="2">
    <location>
        <begin position="233"/>
        <end position="281"/>
    </location>
</feature>
<reference evidence="4" key="1">
    <citation type="submission" date="2023-10" db="EMBL/GenBank/DDBJ databases">
        <authorList>
            <person name="Chen Y."/>
            <person name="Shah S."/>
            <person name="Dougan E. K."/>
            <person name="Thang M."/>
            <person name="Chan C."/>
        </authorList>
    </citation>
    <scope>NUCLEOTIDE SEQUENCE [LARGE SCALE GENOMIC DNA]</scope>
</reference>
<gene>
    <name evidence="4" type="ORF">PCOR1329_LOCUS37722</name>
</gene>
<feature type="non-terminal residue" evidence="4">
    <location>
        <position position="413"/>
    </location>
</feature>
<feature type="non-terminal residue" evidence="4">
    <location>
        <position position="1"/>
    </location>
</feature>
<organism evidence="4 5">
    <name type="scientific">Prorocentrum cordatum</name>
    <dbReference type="NCBI Taxonomy" id="2364126"/>
    <lineage>
        <taxon>Eukaryota</taxon>
        <taxon>Sar</taxon>
        <taxon>Alveolata</taxon>
        <taxon>Dinophyceae</taxon>
        <taxon>Prorocentrales</taxon>
        <taxon>Prorocentraceae</taxon>
        <taxon>Prorocentrum</taxon>
    </lineage>
</organism>
<evidence type="ECO:0008006" key="6">
    <source>
        <dbReference type="Google" id="ProtNLM"/>
    </source>
</evidence>
<evidence type="ECO:0000256" key="3">
    <source>
        <dbReference type="SAM" id="Phobius"/>
    </source>
</evidence>
<proteinExistence type="predicted"/>
<dbReference type="Proteomes" id="UP001189429">
    <property type="component" value="Unassembled WGS sequence"/>
</dbReference>
<protein>
    <recommendedName>
        <fullName evidence="6">CW-type domain-containing protein</fullName>
    </recommendedName>
</protein>
<accession>A0ABN9TC97</accession>
<evidence type="ECO:0000313" key="4">
    <source>
        <dbReference type="EMBL" id="CAK0843346.1"/>
    </source>
</evidence>
<evidence type="ECO:0000256" key="1">
    <source>
        <dbReference type="SAM" id="Coils"/>
    </source>
</evidence>
<dbReference type="EMBL" id="CAUYUJ010014572">
    <property type="protein sequence ID" value="CAK0843346.1"/>
    <property type="molecule type" value="Genomic_DNA"/>
</dbReference>